<keyword evidence="3" id="KW-1185">Reference proteome</keyword>
<organism evidence="2 3">
    <name type="scientific">Pyronema omphalodes (strain CBS 100304)</name>
    <name type="common">Pyronema confluens</name>
    <dbReference type="NCBI Taxonomy" id="1076935"/>
    <lineage>
        <taxon>Eukaryota</taxon>
        <taxon>Fungi</taxon>
        <taxon>Dikarya</taxon>
        <taxon>Ascomycota</taxon>
        <taxon>Pezizomycotina</taxon>
        <taxon>Pezizomycetes</taxon>
        <taxon>Pezizales</taxon>
        <taxon>Pyronemataceae</taxon>
        <taxon>Pyronema</taxon>
    </lineage>
</organism>
<reference evidence="2 3" key="1">
    <citation type="journal article" date="2013" name="PLoS Genet.">
        <title>The genome and development-dependent transcriptomes of Pyronema confluens: a window into fungal evolution.</title>
        <authorList>
            <person name="Traeger S."/>
            <person name="Altegoer F."/>
            <person name="Freitag M."/>
            <person name="Gabaldon T."/>
            <person name="Kempken F."/>
            <person name="Kumar A."/>
            <person name="Marcet-Houben M."/>
            <person name="Poggeler S."/>
            <person name="Stajich J.E."/>
            <person name="Nowrousian M."/>
        </authorList>
    </citation>
    <scope>NUCLEOTIDE SEQUENCE [LARGE SCALE GENOMIC DNA]</scope>
    <source>
        <strain evidence="3">CBS 100304</strain>
        <tissue evidence="2">Vegetative mycelium</tissue>
    </source>
</reference>
<evidence type="ECO:0000256" key="1">
    <source>
        <dbReference type="SAM" id="MobiDB-lite"/>
    </source>
</evidence>
<feature type="compositionally biased region" description="Polar residues" evidence="1">
    <location>
        <begin position="426"/>
        <end position="444"/>
    </location>
</feature>
<gene>
    <name evidence="2" type="ORF">PCON_05994</name>
</gene>
<sequence>MDGRSQPPAWPQRPTRADDFDRMLSANVRSWNTQRETRGFQEPRQNPNGSGFFIPDKPLQEETLRLLITSPNHPSNGVPTHPRAQTASAGTQRIPVVDNTDSRYQQPYRRPQNRIPLGPKISEQYPRGPRLQTPTTHGYTPPVGAFGPVYNRDGNPLYAVQIPGAVPAAYPRQSYSNGIGSNPRRQDPRLGKLLKQAERNRLKHINWQRVKWQNAMALSAKMGSMQPSQVHQPVIQDPIPGIGALGHVPSPISDRVSEGPQEPESVDKAGRFGGSLERVSYNRKKESELDESQHLIWLSPTEVNVMRYHLPPDLVETIFSIAGSTAKDGQEQHGKDDANLLDSDHHQHLSPVKTETLTTSSRSEKRKLSPDNQDSPGMDPQTADPYAEFRLKLYNSLYYNQSSDDNDNDDECGTTSSAPGLPVLGNITNRSATSPDVSQQQSTPHDIIQQVQTLAENTNSANVAHAKKHVVMSSIMTDIAPVILPESGIRSPPGLSRRTIVFGDFEPGMPVGRDTADISYPNDFRMNFGAGVSLGLSNNNSQSTDPSIGKVSSKDDGSLADALDAFNFSADPTIWGEQFNLTPLAVQGNGQFEKPIELVLTEPTPVREGFDLLDINKPSDQQVNSPLAVDTTIFDTTTVDTPKFGDIDNEMWIHGAPGFRHSLRAPPGLGPPSASHAQDFGINPLSLLGFPSESHAQDVGVNHLSLLGSPTVSRPPPGLTDSRNFGSPLPPPGYLGNPSSLPSSGFLHPDNRSIKQDDGLLMAGDYAGSSASLSFPQSSTTPVNRVNSASFQMQKRSLENFLPVEHKESLASIGSPQYSPAPVENIDISMSPAQKRPSWLFTRNGYKSRWADSAVDSPPSEYLSQEDLENRCEQYKRRLQRLPALYVYGNEKPPAIEFAGAGW</sequence>
<proteinExistence type="predicted"/>
<feature type="compositionally biased region" description="Polar residues" evidence="1">
    <location>
        <begin position="69"/>
        <end position="91"/>
    </location>
</feature>
<dbReference type="Proteomes" id="UP000018144">
    <property type="component" value="Unassembled WGS sequence"/>
</dbReference>
<evidence type="ECO:0000313" key="3">
    <source>
        <dbReference type="Proteomes" id="UP000018144"/>
    </source>
</evidence>
<feature type="compositionally biased region" description="Basic and acidic residues" evidence="1">
    <location>
        <begin position="328"/>
        <end position="347"/>
    </location>
</feature>
<dbReference type="OrthoDB" id="10552483at2759"/>
<protein>
    <submittedName>
        <fullName evidence="2">Uncharacterized protein</fullName>
    </submittedName>
</protein>
<accession>U4KWT4</accession>
<dbReference type="AlphaFoldDB" id="U4KWT4"/>
<feature type="region of interest" description="Disordered" evidence="1">
    <location>
        <begin position="710"/>
        <end position="751"/>
    </location>
</feature>
<evidence type="ECO:0000313" key="2">
    <source>
        <dbReference type="EMBL" id="CCX06407.1"/>
    </source>
</evidence>
<dbReference type="EMBL" id="HF935288">
    <property type="protein sequence ID" value="CCX06407.1"/>
    <property type="molecule type" value="Genomic_DNA"/>
</dbReference>
<feature type="region of interest" description="Disordered" evidence="1">
    <location>
        <begin position="1"/>
        <end position="56"/>
    </location>
</feature>
<feature type="region of interest" description="Disordered" evidence="1">
    <location>
        <begin position="69"/>
        <end position="140"/>
    </location>
</feature>
<feature type="region of interest" description="Disordered" evidence="1">
    <location>
        <begin position="326"/>
        <end position="383"/>
    </location>
</feature>
<name>U4KWT4_PYROM</name>
<feature type="region of interest" description="Disordered" evidence="1">
    <location>
        <begin position="400"/>
        <end position="444"/>
    </location>
</feature>